<accession>A0A4Y9SLW9</accession>
<feature type="chain" id="PRO_5021400649" description="PEP-CTERM sorting domain-containing protein" evidence="2">
    <location>
        <begin position="23"/>
        <end position="371"/>
    </location>
</feature>
<dbReference type="InterPro" id="IPR014262">
    <property type="entry name" value="HAF_rpt"/>
</dbReference>
<organism evidence="3 4">
    <name type="scientific">Zemynaea arenosa</name>
    <dbReference type="NCBI Taxonomy" id="2561931"/>
    <lineage>
        <taxon>Bacteria</taxon>
        <taxon>Pseudomonadati</taxon>
        <taxon>Pseudomonadota</taxon>
        <taxon>Betaproteobacteria</taxon>
        <taxon>Burkholderiales</taxon>
        <taxon>Oxalobacteraceae</taxon>
        <taxon>Telluria group</taxon>
        <taxon>Zemynaea</taxon>
    </lineage>
</organism>
<feature type="signal peptide" evidence="2">
    <location>
        <begin position="1"/>
        <end position="22"/>
    </location>
</feature>
<feature type="transmembrane region" description="Helical" evidence="1">
    <location>
        <begin position="345"/>
        <end position="362"/>
    </location>
</feature>
<dbReference type="OrthoDB" id="108960at2"/>
<dbReference type="EMBL" id="SPVF01000077">
    <property type="protein sequence ID" value="TFW25205.1"/>
    <property type="molecule type" value="Genomic_DNA"/>
</dbReference>
<dbReference type="NCBIfam" id="TIGR02913">
    <property type="entry name" value="HAF_rpt"/>
    <property type="match status" value="1"/>
</dbReference>
<reference evidence="3 4" key="1">
    <citation type="submission" date="2019-03" db="EMBL/GenBank/DDBJ databases">
        <title>Draft Genome Sequence of Massilia arenosa sp. nov., a Novel Massilia Species Isolated from a Sandy-loam Maize Soil.</title>
        <authorList>
            <person name="Raths R."/>
            <person name="Peta V."/>
            <person name="Bucking H."/>
        </authorList>
    </citation>
    <scope>NUCLEOTIDE SEQUENCE [LARGE SCALE GENOMIC DNA]</scope>
    <source>
        <strain evidence="3 4">MC02</strain>
    </source>
</reference>
<protein>
    <recommendedName>
        <fullName evidence="5">PEP-CTERM sorting domain-containing protein</fullName>
    </recommendedName>
</protein>
<keyword evidence="1" id="KW-0472">Membrane</keyword>
<keyword evidence="1" id="KW-0812">Transmembrane</keyword>
<evidence type="ECO:0008006" key="5">
    <source>
        <dbReference type="Google" id="ProtNLM"/>
    </source>
</evidence>
<dbReference type="Proteomes" id="UP000298438">
    <property type="component" value="Unassembled WGS sequence"/>
</dbReference>
<name>A0A4Y9SLW9_9BURK</name>
<keyword evidence="4" id="KW-1185">Reference proteome</keyword>
<sequence>MKTTARYLTAAALALFASSAYAADPPRYTAALYRTAPNQSAYSIGLSNSGIVAGSFYGEQAYTTQGFIWPSRGADPAPIPMPQWRWNEVGNVNSSGVLVGSVTDYYGDAGTTAYVYRNGTVTSLNTPGWRESSAKAISEQGAITGWVGTSSEASAMLYRDGQIATFDLPGANFNEGIAVNSSNQVAGTGAFYARPFTTHAFLFDGSTVLDLNQPGWTSSRAYGMNDHGDVVGWFGTQGGQGGFLYHDGQMTELAGLSSLGFYPRAINNSGDMVGRSPVAGEDISYAVLSHDGHLYKLLDLIDGSARPSDFQPMLLNEAGQIAGFAQYEDGGALMVLTPLAAVPEPAAGLLLCAGLAVLAVAGRRARRGGVY</sequence>
<comment type="caution">
    <text evidence="3">The sequence shown here is derived from an EMBL/GenBank/DDBJ whole genome shotgun (WGS) entry which is preliminary data.</text>
</comment>
<evidence type="ECO:0000256" key="2">
    <source>
        <dbReference type="SAM" id="SignalP"/>
    </source>
</evidence>
<evidence type="ECO:0000313" key="4">
    <source>
        <dbReference type="Proteomes" id="UP000298438"/>
    </source>
</evidence>
<gene>
    <name evidence="3" type="ORF">E4L96_05530</name>
</gene>
<proteinExistence type="predicted"/>
<keyword evidence="1" id="KW-1133">Transmembrane helix</keyword>
<evidence type="ECO:0000256" key="1">
    <source>
        <dbReference type="SAM" id="Phobius"/>
    </source>
</evidence>
<dbReference type="RefSeq" id="WP_135206221.1">
    <property type="nucleotide sequence ID" value="NZ_SPVF01000077.1"/>
</dbReference>
<dbReference type="AlphaFoldDB" id="A0A4Y9SLW9"/>
<keyword evidence="2" id="KW-0732">Signal</keyword>
<evidence type="ECO:0000313" key="3">
    <source>
        <dbReference type="EMBL" id="TFW25205.1"/>
    </source>
</evidence>